<organism evidence="2 3">
    <name type="scientific">Litoribrevibacter euphylliae</name>
    <dbReference type="NCBI Taxonomy" id="1834034"/>
    <lineage>
        <taxon>Bacteria</taxon>
        <taxon>Pseudomonadati</taxon>
        <taxon>Pseudomonadota</taxon>
        <taxon>Gammaproteobacteria</taxon>
        <taxon>Oceanospirillales</taxon>
        <taxon>Oceanospirillaceae</taxon>
        <taxon>Litoribrevibacter</taxon>
    </lineage>
</organism>
<comment type="caution">
    <text evidence="2">The sequence shown here is derived from an EMBL/GenBank/DDBJ whole genome shotgun (WGS) entry which is preliminary data.</text>
</comment>
<evidence type="ECO:0000313" key="3">
    <source>
        <dbReference type="Proteomes" id="UP001595476"/>
    </source>
</evidence>
<feature type="chain" id="PRO_5047459952" evidence="1">
    <location>
        <begin position="23"/>
        <end position="242"/>
    </location>
</feature>
<accession>A0ABV7HA69</accession>
<name>A0ABV7HA69_9GAMM</name>
<reference evidence="3" key="1">
    <citation type="journal article" date="2019" name="Int. J. Syst. Evol. Microbiol.">
        <title>The Global Catalogue of Microorganisms (GCM) 10K type strain sequencing project: providing services to taxonomists for standard genome sequencing and annotation.</title>
        <authorList>
            <consortium name="The Broad Institute Genomics Platform"/>
            <consortium name="The Broad Institute Genome Sequencing Center for Infectious Disease"/>
            <person name="Wu L."/>
            <person name="Ma J."/>
        </authorList>
    </citation>
    <scope>NUCLEOTIDE SEQUENCE [LARGE SCALE GENOMIC DNA]</scope>
    <source>
        <strain evidence="3">KCTC 52438</strain>
    </source>
</reference>
<dbReference type="Proteomes" id="UP001595476">
    <property type="component" value="Unassembled WGS sequence"/>
</dbReference>
<sequence>MFVLLRCCFFMAALLLHLSVRGDMCGPEQMYWNEVSKPGKRSELQDASCFFYLHQYPELPLINVSSLKKAGSMHLSEVLKSKVLKDKTIGFASAGYDLISDMQFCGRLKRVGFKNPKILKFGRASLGEIEIDSYEAAKMVISERSLTVGFKESYPHSSLNSHASFDSLLVNDIYPLQRNNPNKTVILLLPSVTHIPEIVDSNKARDGVFFSVVSPSQFAAQYSELLLTAKKQGSVPNRYRCE</sequence>
<feature type="signal peptide" evidence="1">
    <location>
        <begin position="1"/>
        <end position="22"/>
    </location>
</feature>
<evidence type="ECO:0000256" key="1">
    <source>
        <dbReference type="SAM" id="SignalP"/>
    </source>
</evidence>
<proteinExistence type="predicted"/>
<keyword evidence="3" id="KW-1185">Reference proteome</keyword>
<evidence type="ECO:0000313" key="2">
    <source>
        <dbReference type="EMBL" id="MFC3149438.1"/>
    </source>
</evidence>
<keyword evidence="1" id="KW-0732">Signal</keyword>
<protein>
    <submittedName>
        <fullName evidence="2">Uncharacterized protein</fullName>
    </submittedName>
</protein>
<gene>
    <name evidence="2" type="ORF">ACFOEK_00180</name>
</gene>
<dbReference type="EMBL" id="JBHRSZ010000001">
    <property type="protein sequence ID" value="MFC3149438.1"/>
    <property type="molecule type" value="Genomic_DNA"/>
</dbReference>
<dbReference type="RefSeq" id="WP_386714367.1">
    <property type="nucleotide sequence ID" value="NZ_JBHRSZ010000001.1"/>
</dbReference>